<dbReference type="SMART" id="SM00066">
    <property type="entry name" value="GAL4"/>
    <property type="match status" value="1"/>
</dbReference>
<dbReference type="PROSITE" id="PS50048">
    <property type="entry name" value="ZN2_CY6_FUNGAL_2"/>
    <property type="match status" value="1"/>
</dbReference>
<dbReference type="Pfam" id="PF00172">
    <property type="entry name" value="Zn_clus"/>
    <property type="match status" value="1"/>
</dbReference>
<keyword evidence="2" id="KW-0479">Metal-binding</keyword>
<dbReference type="PANTHER" id="PTHR31001">
    <property type="entry name" value="UNCHARACTERIZED TRANSCRIPTIONAL REGULATORY PROTEIN"/>
    <property type="match status" value="1"/>
</dbReference>
<evidence type="ECO:0000256" key="4">
    <source>
        <dbReference type="SAM" id="MobiDB-lite"/>
    </source>
</evidence>
<keyword evidence="7" id="KW-1185">Reference proteome</keyword>
<evidence type="ECO:0000313" key="7">
    <source>
        <dbReference type="Proteomes" id="UP000799429"/>
    </source>
</evidence>
<evidence type="ECO:0000256" key="1">
    <source>
        <dbReference type="ARBA" id="ARBA00004123"/>
    </source>
</evidence>
<gene>
    <name evidence="6" type="ORF">M501DRAFT_941299</name>
</gene>
<evidence type="ECO:0000313" key="6">
    <source>
        <dbReference type="EMBL" id="KAF2835620.1"/>
    </source>
</evidence>
<dbReference type="GO" id="GO:0003677">
    <property type="term" value="F:DNA binding"/>
    <property type="evidence" value="ECO:0007669"/>
    <property type="project" value="InterPro"/>
</dbReference>
<proteinExistence type="predicted"/>
<evidence type="ECO:0000256" key="2">
    <source>
        <dbReference type="ARBA" id="ARBA00022723"/>
    </source>
</evidence>
<dbReference type="OrthoDB" id="424974at2759"/>
<feature type="compositionally biased region" description="Low complexity" evidence="4">
    <location>
        <begin position="69"/>
        <end position="83"/>
    </location>
</feature>
<accession>A0A9P4VMW0</accession>
<dbReference type="Pfam" id="PF04082">
    <property type="entry name" value="Fungal_trans"/>
    <property type="match status" value="1"/>
</dbReference>
<dbReference type="PROSITE" id="PS00463">
    <property type="entry name" value="ZN2_CY6_FUNGAL_1"/>
    <property type="match status" value="1"/>
</dbReference>
<dbReference type="SMART" id="SM00906">
    <property type="entry name" value="Fungal_trans"/>
    <property type="match status" value="1"/>
</dbReference>
<evidence type="ECO:0000256" key="3">
    <source>
        <dbReference type="ARBA" id="ARBA00023242"/>
    </source>
</evidence>
<dbReference type="Proteomes" id="UP000799429">
    <property type="component" value="Unassembled WGS sequence"/>
</dbReference>
<dbReference type="GO" id="GO:0005634">
    <property type="term" value="C:nucleus"/>
    <property type="evidence" value="ECO:0007669"/>
    <property type="project" value="UniProtKB-SubCell"/>
</dbReference>
<dbReference type="CDD" id="cd00067">
    <property type="entry name" value="GAL4"/>
    <property type="match status" value="1"/>
</dbReference>
<dbReference type="GO" id="GO:0000981">
    <property type="term" value="F:DNA-binding transcription factor activity, RNA polymerase II-specific"/>
    <property type="evidence" value="ECO:0007669"/>
    <property type="project" value="InterPro"/>
</dbReference>
<dbReference type="InterPro" id="IPR036864">
    <property type="entry name" value="Zn2-C6_fun-type_DNA-bd_sf"/>
</dbReference>
<dbReference type="SUPFAM" id="SSF57701">
    <property type="entry name" value="Zn2/Cys6 DNA-binding domain"/>
    <property type="match status" value="1"/>
</dbReference>
<keyword evidence="3" id="KW-0539">Nucleus</keyword>
<sequence length="772" mass="88151">MPASSPLFSKFEVTVNPRSGGSHSPTNSARIRHINSCLNCRRRKVRCDHKKPTCSSCQRGNHTCSYATSTAESSSSSIQATASDRTSSRPSDIKRRLQRLENLVQDVVKGHASVVLQKSPDNTATCRPRRVGDISPVTERHEFDIEHILSEQTQVNHTSSTKDETLSIEDGEFRFNSSLYRDFLTNEERDTSSFFNQNLRTNSSFTDSQPGCANYPMDLFRSSCEIGDLSSYYPKDREECYMLFDVFLNTVEPEIKILHLPTFRKSFDFYVSYIKPTPYETTRPDAPQAIEDEQFIRHLEPLAFSVFFCAASFMKSSTIYDYVSIGKASYVAKYERGTQLAMTRADLMKTRHIEVLQAFLLYMSCCYRANDMEYVWSLVGLAHRIALSQGLHKDPSTLPMATIDDVTAEVRRRMWAHLCYLDIISAETQGQEPTIWFGSSTTTPPHNIDDETLCEGVITPGGVEDVPTFTDMTLPCIRVSGNICLRRIVQYTSRVEQSVNGMDRRAQLVTVQELYLHVWSLIQETVKHNTMQYTRFCDPSVPAQKAALQVQTLLESKAWVTFWSCLPRPLREELLPREVRFNILERAIHLIEVSNSLSPDVQREDSTWHPHRFSAIQAITHVLSEMRLPAFQGLGAAAFKLRALKAIWDCDHIHSDSQFETIEVTEPPSNSHFRPQDPLFDSSSLPHSGYRMAQTMSASAEQIHYSSQDIPPDYVSTRDYQPITDDLVHLNWVSFPIFDINLLSHDWHSFSLPALDDDRRLTRITGYMGRKW</sequence>
<comment type="caution">
    <text evidence="6">The sequence shown here is derived from an EMBL/GenBank/DDBJ whole genome shotgun (WGS) entry which is preliminary data.</text>
</comment>
<dbReference type="InterPro" id="IPR001138">
    <property type="entry name" value="Zn2Cys6_DnaBD"/>
</dbReference>
<dbReference type="InterPro" id="IPR050613">
    <property type="entry name" value="Sec_Metabolite_Reg"/>
</dbReference>
<comment type="subcellular location">
    <subcellularLocation>
        <location evidence="1">Nucleus</location>
    </subcellularLocation>
</comment>
<name>A0A9P4VMW0_9PEZI</name>
<protein>
    <recommendedName>
        <fullName evidence="5">Zn(2)-C6 fungal-type domain-containing protein</fullName>
    </recommendedName>
</protein>
<dbReference type="Gene3D" id="4.10.240.10">
    <property type="entry name" value="Zn(2)-C6 fungal-type DNA-binding domain"/>
    <property type="match status" value="1"/>
</dbReference>
<dbReference type="PANTHER" id="PTHR31001:SF77">
    <property type="entry name" value="TRANSCRIPTION FACTOR, PUTATIVE (AFU_ORTHOLOGUE AFUA_3G12940)-RELATED"/>
    <property type="match status" value="1"/>
</dbReference>
<dbReference type="GO" id="GO:0006351">
    <property type="term" value="P:DNA-templated transcription"/>
    <property type="evidence" value="ECO:0007669"/>
    <property type="project" value="InterPro"/>
</dbReference>
<organism evidence="6 7">
    <name type="scientific">Patellaria atrata CBS 101060</name>
    <dbReference type="NCBI Taxonomy" id="1346257"/>
    <lineage>
        <taxon>Eukaryota</taxon>
        <taxon>Fungi</taxon>
        <taxon>Dikarya</taxon>
        <taxon>Ascomycota</taxon>
        <taxon>Pezizomycotina</taxon>
        <taxon>Dothideomycetes</taxon>
        <taxon>Dothideomycetes incertae sedis</taxon>
        <taxon>Patellariales</taxon>
        <taxon>Patellariaceae</taxon>
        <taxon>Patellaria</taxon>
    </lineage>
</organism>
<dbReference type="CDD" id="cd12148">
    <property type="entry name" value="fungal_TF_MHR"/>
    <property type="match status" value="1"/>
</dbReference>
<dbReference type="InterPro" id="IPR007219">
    <property type="entry name" value="XnlR_reg_dom"/>
</dbReference>
<dbReference type="AlphaFoldDB" id="A0A9P4VMW0"/>
<feature type="region of interest" description="Disordered" evidence="4">
    <location>
        <begin position="69"/>
        <end position="93"/>
    </location>
</feature>
<evidence type="ECO:0000259" key="5">
    <source>
        <dbReference type="PROSITE" id="PS50048"/>
    </source>
</evidence>
<feature type="domain" description="Zn(2)-C6 fungal-type" evidence="5">
    <location>
        <begin position="36"/>
        <end position="66"/>
    </location>
</feature>
<reference evidence="6" key="1">
    <citation type="journal article" date="2020" name="Stud. Mycol.">
        <title>101 Dothideomycetes genomes: a test case for predicting lifestyles and emergence of pathogens.</title>
        <authorList>
            <person name="Haridas S."/>
            <person name="Albert R."/>
            <person name="Binder M."/>
            <person name="Bloem J."/>
            <person name="Labutti K."/>
            <person name="Salamov A."/>
            <person name="Andreopoulos B."/>
            <person name="Baker S."/>
            <person name="Barry K."/>
            <person name="Bills G."/>
            <person name="Bluhm B."/>
            <person name="Cannon C."/>
            <person name="Castanera R."/>
            <person name="Culley D."/>
            <person name="Daum C."/>
            <person name="Ezra D."/>
            <person name="Gonzalez J."/>
            <person name="Henrissat B."/>
            <person name="Kuo A."/>
            <person name="Liang C."/>
            <person name="Lipzen A."/>
            <person name="Lutzoni F."/>
            <person name="Magnuson J."/>
            <person name="Mondo S."/>
            <person name="Nolan M."/>
            <person name="Ohm R."/>
            <person name="Pangilinan J."/>
            <person name="Park H.-J."/>
            <person name="Ramirez L."/>
            <person name="Alfaro M."/>
            <person name="Sun H."/>
            <person name="Tritt A."/>
            <person name="Yoshinaga Y."/>
            <person name="Zwiers L.-H."/>
            <person name="Turgeon B."/>
            <person name="Goodwin S."/>
            <person name="Spatafora J."/>
            <person name="Crous P."/>
            <person name="Grigoriev I."/>
        </authorList>
    </citation>
    <scope>NUCLEOTIDE SEQUENCE</scope>
    <source>
        <strain evidence="6">CBS 101060</strain>
    </source>
</reference>
<dbReference type="EMBL" id="MU006107">
    <property type="protein sequence ID" value="KAF2835620.1"/>
    <property type="molecule type" value="Genomic_DNA"/>
</dbReference>
<dbReference type="GO" id="GO:0008270">
    <property type="term" value="F:zinc ion binding"/>
    <property type="evidence" value="ECO:0007669"/>
    <property type="project" value="InterPro"/>
</dbReference>